<organism evidence="5 6">
    <name type="scientific">Didymella rabiei</name>
    <name type="common">Chickpea ascochyta blight fungus</name>
    <name type="synonym">Mycosphaerella rabiei</name>
    <dbReference type="NCBI Taxonomy" id="5454"/>
    <lineage>
        <taxon>Eukaryota</taxon>
        <taxon>Fungi</taxon>
        <taxon>Dikarya</taxon>
        <taxon>Ascomycota</taxon>
        <taxon>Pezizomycotina</taxon>
        <taxon>Dothideomycetes</taxon>
        <taxon>Pleosporomycetidae</taxon>
        <taxon>Pleosporales</taxon>
        <taxon>Pleosporineae</taxon>
        <taxon>Didymellaceae</taxon>
        <taxon>Ascochyta</taxon>
    </lineage>
</organism>
<dbReference type="SUPFAM" id="SSF46689">
    <property type="entry name" value="Homeodomain-like"/>
    <property type="match status" value="1"/>
</dbReference>
<evidence type="ECO:0000256" key="1">
    <source>
        <dbReference type="ARBA" id="ARBA00023015"/>
    </source>
</evidence>
<gene>
    <name evidence="5" type="ORF">ST47_g1147</name>
</gene>
<evidence type="ECO:0000313" key="5">
    <source>
        <dbReference type="EMBL" id="KZM27533.1"/>
    </source>
</evidence>
<keyword evidence="1" id="KW-0805">Transcription regulation</keyword>
<protein>
    <recommendedName>
        <fullName evidence="4">HTH tetR-type domain-containing protein</fullName>
    </recommendedName>
</protein>
<dbReference type="InterPro" id="IPR050109">
    <property type="entry name" value="HTH-type_TetR-like_transc_reg"/>
</dbReference>
<dbReference type="PROSITE" id="PS50977">
    <property type="entry name" value="HTH_TETR_2"/>
    <property type="match status" value="1"/>
</dbReference>
<keyword evidence="2" id="KW-0238">DNA-binding</keyword>
<sequence>MLPPRVTGANERRAADWLAGGNRRELATERIFAAAAELIREQGFDRFNADDVAARAGCSRATLYRYVGGKSAIREGLLSRGAASVASKVATAVESLHGDERIVESILVAVDAIRSDAAMSHGLAAARANGIDEYLVSSPLLPRTALELAGLDPEGQESQWVVRIVLMLLAWPLADRAAERGMVESFIYS</sequence>
<dbReference type="GO" id="GO:0003700">
    <property type="term" value="F:DNA-binding transcription factor activity"/>
    <property type="evidence" value="ECO:0007669"/>
    <property type="project" value="TreeGrafter"/>
</dbReference>
<dbReference type="GO" id="GO:0000976">
    <property type="term" value="F:transcription cis-regulatory region binding"/>
    <property type="evidence" value="ECO:0007669"/>
    <property type="project" value="TreeGrafter"/>
</dbReference>
<dbReference type="PANTHER" id="PTHR30055">
    <property type="entry name" value="HTH-TYPE TRANSCRIPTIONAL REGULATOR RUTR"/>
    <property type="match status" value="1"/>
</dbReference>
<keyword evidence="6" id="KW-1185">Reference proteome</keyword>
<accession>A0A163L6C4</accession>
<feature type="domain" description="HTH tetR-type" evidence="4">
    <location>
        <begin position="25"/>
        <end position="85"/>
    </location>
</feature>
<reference evidence="5 6" key="1">
    <citation type="journal article" date="2016" name="Sci. Rep.">
        <title>Draft genome sequencing and secretome analysis of fungal phytopathogen Ascochyta rabiei provides insight into the necrotrophic effector repertoire.</title>
        <authorList>
            <person name="Verma S."/>
            <person name="Gazara R.K."/>
            <person name="Nizam S."/>
            <person name="Parween S."/>
            <person name="Chattopadhyay D."/>
            <person name="Verma P.K."/>
        </authorList>
    </citation>
    <scope>NUCLEOTIDE SEQUENCE [LARGE SCALE GENOMIC DNA]</scope>
    <source>
        <strain evidence="5 6">ArDII</strain>
    </source>
</reference>
<dbReference type="Pfam" id="PF00440">
    <property type="entry name" value="TetR_N"/>
    <property type="match status" value="1"/>
</dbReference>
<proteinExistence type="predicted"/>
<dbReference type="Gene3D" id="1.10.357.10">
    <property type="entry name" value="Tetracycline Repressor, domain 2"/>
    <property type="match status" value="1"/>
</dbReference>
<dbReference type="PANTHER" id="PTHR30055:SF238">
    <property type="entry name" value="MYCOFACTOCIN BIOSYNTHESIS TRANSCRIPTIONAL REGULATOR MFTR-RELATED"/>
    <property type="match status" value="1"/>
</dbReference>
<dbReference type="AlphaFoldDB" id="A0A163L6C4"/>
<evidence type="ECO:0000259" key="4">
    <source>
        <dbReference type="PROSITE" id="PS50977"/>
    </source>
</evidence>
<dbReference type="STRING" id="5454.A0A163L6C4"/>
<dbReference type="InterPro" id="IPR009057">
    <property type="entry name" value="Homeodomain-like_sf"/>
</dbReference>
<dbReference type="EMBL" id="JYNV01000060">
    <property type="protein sequence ID" value="KZM27533.1"/>
    <property type="molecule type" value="Genomic_DNA"/>
</dbReference>
<comment type="caution">
    <text evidence="5">The sequence shown here is derived from an EMBL/GenBank/DDBJ whole genome shotgun (WGS) entry which is preliminary data.</text>
</comment>
<name>A0A163L6C4_DIDRA</name>
<dbReference type="Proteomes" id="UP000076837">
    <property type="component" value="Unassembled WGS sequence"/>
</dbReference>
<evidence type="ECO:0000256" key="2">
    <source>
        <dbReference type="ARBA" id="ARBA00023125"/>
    </source>
</evidence>
<evidence type="ECO:0000313" key="6">
    <source>
        <dbReference type="Proteomes" id="UP000076837"/>
    </source>
</evidence>
<dbReference type="PRINTS" id="PR00455">
    <property type="entry name" value="HTHTETR"/>
</dbReference>
<keyword evidence="3" id="KW-0804">Transcription</keyword>
<dbReference type="InterPro" id="IPR001647">
    <property type="entry name" value="HTH_TetR"/>
</dbReference>
<evidence type="ECO:0000256" key="3">
    <source>
        <dbReference type="ARBA" id="ARBA00023163"/>
    </source>
</evidence>